<feature type="compositionally biased region" description="Basic and acidic residues" evidence="11">
    <location>
        <begin position="265"/>
        <end position="280"/>
    </location>
</feature>
<proteinExistence type="inferred from homology"/>
<evidence type="ECO:0000313" key="13">
    <source>
        <dbReference type="Proteomes" id="UP000887116"/>
    </source>
</evidence>
<dbReference type="AlphaFoldDB" id="A0A8X6KZI5"/>
<gene>
    <name evidence="12" type="primary">AAEL008004</name>
    <name evidence="12" type="ORF">TNCT_158861</name>
</gene>
<evidence type="ECO:0000256" key="11">
    <source>
        <dbReference type="SAM" id="MobiDB-lite"/>
    </source>
</evidence>
<dbReference type="GO" id="GO:0030148">
    <property type="term" value="P:sphingolipid biosynthetic process"/>
    <property type="evidence" value="ECO:0007669"/>
    <property type="project" value="TreeGrafter"/>
</dbReference>
<keyword evidence="3 10" id="KW-0808">Transferase</keyword>
<feature type="transmembrane region" description="Helical" evidence="10">
    <location>
        <begin position="115"/>
        <end position="138"/>
    </location>
</feature>
<dbReference type="OrthoDB" id="6422314at2759"/>
<keyword evidence="6 10" id="KW-1133">Transmembrane helix</keyword>
<comment type="catalytic activity">
    <reaction evidence="10">
        <text>a very-long-chain acyl-CoA + malonyl-CoA + H(+) = a very-long-chain 3-oxoacyl-CoA + CO2 + CoA</text>
        <dbReference type="Rhea" id="RHEA:32727"/>
        <dbReference type="ChEBI" id="CHEBI:15378"/>
        <dbReference type="ChEBI" id="CHEBI:16526"/>
        <dbReference type="ChEBI" id="CHEBI:57287"/>
        <dbReference type="ChEBI" id="CHEBI:57384"/>
        <dbReference type="ChEBI" id="CHEBI:90725"/>
        <dbReference type="ChEBI" id="CHEBI:90736"/>
        <dbReference type="EC" id="2.3.1.199"/>
    </reaction>
</comment>
<evidence type="ECO:0000313" key="12">
    <source>
        <dbReference type="EMBL" id="GFQ91039.1"/>
    </source>
</evidence>
<evidence type="ECO:0000256" key="8">
    <source>
        <dbReference type="ARBA" id="ARBA00023136"/>
    </source>
</evidence>
<evidence type="ECO:0000256" key="4">
    <source>
        <dbReference type="ARBA" id="ARBA00022692"/>
    </source>
</evidence>
<organism evidence="12 13">
    <name type="scientific">Trichonephila clavata</name>
    <name type="common">Joro spider</name>
    <name type="synonym">Nephila clavata</name>
    <dbReference type="NCBI Taxonomy" id="2740835"/>
    <lineage>
        <taxon>Eukaryota</taxon>
        <taxon>Metazoa</taxon>
        <taxon>Ecdysozoa</taxon>
        <taxon>Arthropoda</taxon>
        <taxon>Chelicerata</taxon>
        <taxon>Arachnida</taxon>
        <taxon>Araneae</taxon>
        <taxon>Araneomorphae</taxon>
        <taxon>Entelegynae</taxon>
        <taxon>Araneoidea</taxon>
        <taxon>Nephilidae</taxon>
        <taxon>Trichonephila</taxon>
    </lineage>
</organism>
<comment type="similarity">
    <text evidence="10">Belongs to the ELO family.</text>
</comment>
<dbReference type="EMBL" id="BMAO01003916">
    <property type="protein sequence ID" value="GFQ91039.1"/>
    <property type="molecule type" value="Genomic_DNA"/>
</dbReference>
<evidence type="ECO:0000256" key="3">
    <source>
        <dbReference type="ARBA" id="ARBA00022679"/>
    </source>
</evidence>
<feature type="transmembrane region" description="Helical" evidence="10">
    <location>
        <begin position="70"/>
        <end position="95"/>
    </location>
</feature>
<feature type="transmembrane region" description="Helical" evidence="10">
    <location>
        <begin position="145"/>
        <end position="164"/>
    </location>
</feature>
<dbReference type="GO" id="GO:0005789">
    <property type="term" value="C:endoplasmic reticulum membrane"/>
    <property type="evidence" value="ECO:0007669"/>
    <property type="project" value="TreeGrafter"/>
</dbReference>
<dbReference type="PANTHER" id="PTHR11157:SF69">
    <property type="entry name" value="ELONGATION OF VERY LONG CHAIN FATTY ACIDS PROTEIN 7"/>
    <property type="match status" value="1"/>
</dbReference>
<dbReference type="InterPro" id="IPR002076">
    <property type="entry name" value="ELO_fam"/>
</dbReference>
<dbReference type="GO" id="GO:0042761">
    <property type="term" value="P:very long-chain fatty acid biosynthetic process"/>
    <property type="evidence" value="ECO:0007669"/>
    <property type="project" value="TreeGrafter"/>
</dbReference>
<comment type="caution">
    <text evidence="12">The sequence shown here is derived from an EMBL/GenBank/DDBJ whole genome shotgun (WGS) entry which is preliminary data.</text>
</comment>
<dbReference type="GO" id="GO:0034626">
    <property type="term" value="P:fatty acid elongation, polyunsaturated fatty acid"/>
    <property type="evidence" value="ECO:0007669"/>
    <property type="project" value="TreeGrafter"/>
</dbReference>
<keyword evidence="7 10" id="KW-0443">Lipid metabolism</keyword>
<dbReference type="GO" id="GO:0034625">
    <property type="term" value="P:fatty acid elongation, monounsaturated fatty acid"/>
    <property type="evidence" value="ECO:0007669"/>
    <property type="project" value="TreeGrafter"/>
</dbReference>
<feature type="region of interest" description="Disordered" evidence="11">
    <location>
        <begin position="265"/>
        <end position="304"/>
    </location>
</feature>
<feature type="region of interest" description="Disordered" evidence="11">
    <location>
        <begin position="1"/>
        <end position="23"/>
    </location>
</feature>
<dbReference type="GO" id="GO:0009922">
    <property type="term" value="F:fatty acid elongase activity"/>
    <property type="evidence" value="ECO:0007669"/>
    <property type="project" value="UniProtKB-EC"/>
</dbReference>
<reference evidence="12" key="1">
    <citation type="submission" date="2020-07" db="EMBL/GenBank/DDBJ databases">
        <title>Multicomponent nature underlies the extraordinary mechanical properties of spider dragline silk.</title>
        <authorList>
            <person name="Kono N."/>
            <person name="Nakamura H."/>
            <person name="Mori M."/>
            <person name="Yoshida Y."/>
            <person name="Ohtoshi R."/>
            <person name="Malay A.D."/>
            <person name="Moran D.A.P."/>
            <person name="Tomita M."/>
            <person name="Numata K."/>
            <person name="Arakawa K."/>
        </authorList>
    </citation>
    <scope>NUCLEOTIDE SEQUENCE</scope>
</reference>
<evidence type="ECO:0000256" key="10">
    <source>
        <dbReference type="RuleBase" id="RU361115"/>
    </source>
</evidence>
<evidence type="ECO:0000256" key="7">
    <source>
        <dbReference type="ARBA" id="ARBA00023098"/>
    </source>
</evidence>
<keyword evidence="13" id="KW-1185">Reference proteome</keyword>
<feature type="transmembrane region" description="Helical" evidence="10">
    <location>
        <begin position="184"/>
        <end position="205"/>
    </location>
</feature>
<accession>A0A8X6KZI5</accession>
<keyword evidence="9 10" id="KW-0275">Fatty acid biosynthesis</keyword>
<evidence type="ECO:0000256" key="2">
    <source>
        <dbReference type="ARBA" id="ARBA00022516"/>
    </source>
</evidence>
<feature type="transmembrane region" description="Helical" evidence="10">
    <location>
        <begin position="39"/>
        <end position="58"/>
    </location>
</feature>
<name>A0A8X6KZI5_TRICU</name>
<comment type="subcellular location">
    <subcellularLocation>
        <location evidence="1">Membrane</location>
        <topology evidence="1">Multi-pass membrane protein</topology>
    </subcellularLocation>
</comment>
<sequence>MSLGMIRTESSKLQTQSSRLPSKNPRVATWPLMDSPMKTVALVIAYLIFVKILGPALMKNRKPFDLRLPMIVYNFSQVAVSSWIFLNLGLLGWFTKYSWRCEPIDFSNNRDAVRIAEVCWICFLVKFYEFIDTIFFVLRKKNSQITVLHVFHHALVPMTVWIGIKYGAGGYNTLFPVLNSFVHIWMYLYYGLAALGPSVQKYLWWKKYLTKLQLIQFVIVLVFMLQLYFYPTCKVSKILLLINLLKAAIFFVMFINFYSAAYKGKEARKDSPKSKPDKIRKGNAIQQKGLHGQKQKHNENRFRK</sequence>
<dbReference type="PANTHER" id="PTHR11157">
    <property type="entry name" value="FATTY ACID ACYL TRANSFERASE-RELATED"/>
    <property type="match status" value="1"/>
</dbReference>
<keyword evidence="5 10" id="KW-0276">Fatty acid metabolism</keyword>
<feature type="transmembrane region" description="Helical" evidence="10">
    <location>
        <begin position="238"/>
        <end position="259"/>
    </location>
</feature>
<keyword evidence="8 10" id="KW-0472">Membrane</keyword>
<feature type="compositionally biased region" description="Polar residues" evidence="11">
    <location>
        <begin position="11"/>
        <end position="21"/>
    </location>
</feature>
<evidence type="ECO:0000256" key="1">
    <source>
        <dbReference type="ARBA" id="ARBA00004141"/>
    </source>
</evidence>
<dbReference type="EC" id="2.3.1.199" evidence="10"/>
<evidence type="ECO:0000256" key="6">
    <source>
        <dbReference type="ARBA" id="ARBA00022989"/>
    </source>
</evidence>
<evidence type="ECO:0000256" key="5">
    <source>
        <dbReference type="ARBA" id="ARBA00022832"/>
    </source>
</evidence>
<dbReference type="Pfam" id="PF01151">
    <property type="entry name" value="ELO"/>
    <property type="match status" value="1"/>
</dbReference>
<feature type="transmembrane region" description="Helical" evidence="10">
    <location>
        <begin position="212"/>
        <end position="232"/>
    </location>
</feature>
<evidence type="ECO:0000256" key="9">
    <source>
        <dbReference type="ARBA" id="ARBA00023160"/>
    </source>
</evidence>
<dbReference type="Proteomes" id="UP000887116">
    <property type="component" value="Unassembled WGS sequence"/>
</dbReference>
<keyword evidence="2 10" id="KW-0444">Lipid biosynthesis</keyword>
<dbReference type="GO" id="GO:0019367">
    <property type="term" value="P:fatty acid elongation, saturated fatty acid"/>
    <property type="evidence" value="ECO:0007669"/>
    <property type="project" value="TreeGrafter"/>
</dbReference>
<protein>
    <recommendedName>
        <fullName evidence="10">Elongation of very long chain fatty acids protein</fullName>
        <ecNumber evidence="10">2.3.1.199</ecNumber>
    </recommendedName>
    <alternativeName>
        <fullName evidence="10">Very-long-chain 3-oxoacyl-CoA synthase</fullName>
    </alternativeName>
</protein>
<keyword evidence="4 10" id="KW-0812">Transmembrane</keyword>